<feature type="compositionally biased region" description="Low complexity" evidence="4">
    <location>
        <begin position="652"/>
        <end position="661"/>
    </location>
</feature>
<feature type="active site" description="Proton acceptor" evidence="3">
    <location>
        <position position="225"/>
    </location>
</feature>
<dbReference type="Pfam" id="PF02146">
    <property type="entry name" value="SIR2"/>
    <property type="match status" value="1"/>
</dbReference>
<keyword evidence="3" id="KW-0862">Zinc</keyword>
<dbReference type="SUPFAM" id="SSF52467">
    <property type="entry name" value="DHS-like NAD/FAD-binding domain"/>
    <property type="match status" value="1"/>
</dbReference>
<dbReference type="AlphaFoldDB" id="A0AAN9G9I8"/>
<dbReference type="Proteomes" id="UP001374579">
    <property type="component" value="Unassembled WGS sequence"/>
</dbReference>
<feature type="binding site" evidence="3">
    <location>
        <position position="262"/>
    </location>
    <ligand>
        <name>Zn(2+)</name>
        <dbReference type="ChEBI" id="CHEBI:29105"/>
    </ligand>
</feature>
<dbReference type="CDD" id="cd01408">
    <property type="entry name" value="SIRT1"/>
    <property type="match status" value="1"/>
</dbReference>
<evidence type="ECO:0000256" key="2">
    <source>
        <dbReference type="ARBA" id="ARBA00023027"/>
    </source>
</evidence>
<feature type="binding site" evidence="3">
    <location>
        <position position="233"/>
    </location>
    <ligand>
        <name>Zn(2+)</name>
        <dbReference type="ChEBI" id="CHEBI:29105"/>
    </ligand>
</feature>
<name>A0AAN9G9I8_9CAEN</name>
<dbReference type="PROSITE" id="PS50305">
    <property type="entry name" value="SIRTUIN"/>
    <property type="match status" value="1"/>
</dbReference>
<dbReference type="GO" id="GO:0005634">
    <property type="term" value="C:nucleus"/>
    <property type="evidence" value="ECO:0007669"/>
    <property type="project" value="TreeGrafter"/>
</dbReference>
<protein>
    <recommendedName>
        <fullName evidence="5">Deacetylase sirtuin-type domain-containing protein</fullName>
    </recommendedName>
</protein>
<dbReference type="Gene3D" id="3.30.1600.10">
    <property type="entry name" value="SIR2/SIRT2 'Small Domain"/>
    <property type="match status" value="1"/>
</dbReference>
<evidence type="ECO:0000256" key="1">
    <source>
        <dbReference type="ARBA" id="ARBA00022679"/>
    </source>
</evidence>
<organism evidence="6 7">
    <name type="scientific">Littorina saxatilis</name>
    <dbReference type="NCBI Taxonomy" id="31220"/>
    <lineage>
        <taxon>Eukaryota</taxon>
        <taxon>Metazoa</taxon>
        <taxon>Spiralia</taxon>
        <taxon>Lophotrochozoa</taxon>
        <taxon>Mollusca</taxon>
        <taxon>Gastropoda</taxon>
        <taxon>Caenogastropoda</taxon>
        <taxon>Littorinimorpha</taxon>
        <taxon>Littorinoidea</taxon>
        <taxon>Littorinidae</taxon>
        <taxon>Littorina</taxon>
    </lineage>
</organism>
<feature type="region of interest" description="Disordered" evidence="4">
    <location>
        <begin position="414"/>
        <end position="622"/>
    </location>
</feature>
<keyword evidence="1" id="KW-0808">Transferase</keyword>
<feature type="compositionally biased region" description="Gly residues" evidence="4">
    <location>
        <begin position="505"/>
        <end position="514"/>
    </location>
</feature>
<dbReference type="InterPro" id="IPR029035">
    <property type="entry name" value="DHS-like_NAD/FAD-binding_dom"/>
</dbReference>
<keyword evidence="3" id="KW-0479">Metal-binding</keyword>
<sequence>MLRRGFVMAAAPNSRGRAPRADNVPFSKGGRGRNHMSTAPSNSKPPSGIIPSSSRSERSLVSSVSRLSLQDSEKSSASSIAGHVTRRPYSSNRRPVTIKNVEDVATLLREELVKNVVVVAGAGISTPSGIPDFRSPGTGLYDNLQQYSIPYAEAIFDIDYFHHNPRPFFTLAKELYPTGKYRPNYLHYFAKLLFDRGLLLRMYTQNIDGLERISGIPAEKLVEAHGTFSSATCVTCGLRHDKEEIKDKIFQDKFPRCKRTTCNGIVKPDIVFFGEQLPKRFYLYLKDMLQADLVLIMGTSLEVQPFAGIIDTVRFTVPRLLFNRTAVGPFKKQKRHKDFVAAGDLLEQVQEFAAMVGWTQDMVDLITRKEGYFKTAFPPPVPTNNGGGDKKVVKPAKPDPLAAMWRQNAQANFYSDTDSSESDSGVTPSDTDDTSTDSERGQGRNRTVDRGRGKAAKVASTGPRIAGKSSSSSTVSSSSSGCVSNASSGSATDRRMDKSGPLLGRRGGVNGNGGQRSFHQPANRIDANLSTKGALPNFQGNSRRTAWTVKEGSKPPTGPTNQRKPPVMPSRGARQFRQTPTPQGSPAPGTHAVKPRSNSLTKAVPEKVHTKTTDDLKSLVPRVRSAQPAKLNCRHMSMRQRLYNARMLPISADLSDSSSSDDNVDGDDSDDTSDDSR</sequence>
<reference evidence="6 7" key="1">
    <citation type="submission" date="2024-02" db="EMBL/GenBank/DDBJ databases">
        <title>Chromosome-scale genome assembly of the rough periwinkle Littorina saxatilis.</title>
        <authorList>
            <person name="De Jode A."/>
            <person name="Faria R."/>
            <person name="Formenti G."/>
            <person name="Sims Y."/>
            <person name="Smith T.P."/>
            <person name="Tracey A."/>
            <person name="Wood J.M.D."/>
            <person name="Zagrodzka Z.B."/>
            <person name="Johannesson K."/>
            <person name="Butlin R.K."/>
            <person name="Leder E.H."/>
        </authorList>
    </citation>
    <scope>NUCLEOTIDE SEQUENCE [LARGE SCALE GENOMIC DNA]</scope>
    <source>
        <strain evidence="6">Snail1</strain>
        <tissue evidence="6">Muscle</tissue>
    </source>
</reference>
<dbReference type="InterPro" id="IPR026591">
    <property type="entry name" value="Sirtuin_cat_small_dom_sf"/>
</dbReference>
<feature type="region of interest" description="Disordered" evidence="4">
    <location>
        <begin position="376"/>
        <end position="396"/>
    </location>
</feature>
<dbReference type="InterPro" id="IPR003000">
    <property type="entry name" value="Sirtuin"/>
</dbReference>
<dbReference type="Gene3D" id="3.40.50.1220">
    <property type="entry name" value="TPP-binding domain"/>
    <property type="match status" value="1"/>
</dbReference>
<evidence type="ECO:0000313" key="6">
    <source>
        <dbReference type="EMBL" id="KAK7099529.1"/>
    </source>
</evidence>
<dbReference type="PANTHER" id="PTHR11085:SF7">
    <property type="entry name" value="NAD-DEPENDENT PROTEIN DEACETYLASE"/>
    <property type="match status" value="1"/>
</dbReference>
<keyword evidence="7" id="KW-1185">Reference proteome</keyword>
<dbReference type="GO" id="GO:0070403">
    <property type="term" value="F:NAD+ binding"/>
    <property type="evidence" value="ECO:0007669"/>
    <property type="project" value="InterPro"/>
</dbReference>
<feature type="compositionally biased region" description="Basic and acidic residues" evidence="4">
    <location>
        <begin position="437"/>
        <end position="452"/>
    </location>
</feature>
<accession>A0AAN9G9I8</accession>
<feature type="domain" description="Deacetylase sirtuin-type" evidence="5">
    <location>
        <begin position="94"/>
        <end position="359"/>
    </location>
</feature>
<proteinExistence type="predicted"/>
<feature type="compositionally biased region" description="Low complexity" evidence="4">
    <location>
        <begin position="41"/>
        <end position="70"/>
    </location>
</feature>
<feature type="compositionally biased region" description="Acidic residues" evidence="4">
    <location>
        <begin position="662"/>
        <end position="677"/>
    </location>
</feature>
<dbReference type="GO" id="GO:0017136">
    <property type="term" value="F:histone deacetylase activity, NAD-dependent"/>
    <property type="evidence" value="ECO:0007669"/>
    <property type="project" value="TreeGrafter"/>
</dbReference>
<feature type="binding site" evidence="3">
    <location>
        <position position="257"/>
    </location>
    <ligand>
        <name>Zn(2+)</name>
        <dbReference type="ChEBI" id="CHEBI:29105"/>
    </ligand>
</feature>
<feature type="compositionally biased region" description="Low complexity" evidence="4">
    <location>
        <begin position="469"/>
        <end position="491"/>
    </location>
</feature>
<evidence type="ECO:0000256" key="3">
    <source>
        <dbReference type="PROSITE-ProRule" id="PRU00236"/>
    </source>
</evidence>
<feature type="binding site" evidence="3">
    <location>
        <position position="236"/>
    </location>
    <ligand>
        <name>Zn(2+)</name>
        <dbReference type="ChEBI" id="CHEBI:29105"/>
    </ligand>
</feature>
<feature type="region of interest" description="Disordered" evidence="4">
    <location>
        <begin position="652"/>
        <end position="677"/>
    </location>
</feature>
<gene>
    <name evidence="6" type="ORF">V1264_003657</name>
</gene>
<keyword evidence="2" id="KW-0520">NAD</keyword>
<dbReference type="GO" id="GO:0046872">
    <property type="term" value="F:metal ion binding"/>
    <property type="evidence" value="ECO:0007669"/>
    <property type="project" value="UniProtKB-KW"/>
</dbReference>
<feature type="region of interest" description="Disordered" evidence="4">
    <location>
        <begin position="1"/>
        <end position="91"/>
    </location>
</feature>
<comment type="caution">
    <text evidence="6">The sequence shown here is derived from an EMBL/GenBank/DDBJ whole genome shotgun (WGS) entry which is preliminary data.</text>
</comment>
<dbReference type="EMBL" id="JBAMIC010000012">
    <property type="protein sequence ID" value="KAK7099529.1"/>
    <property type="molecule type" value="Genomic_DNA"/>
</dbReference>
<dbReference type="InterPro" id="IPR050134">
    <property type="entry name" value="NAD-dep_sirtuin_deacylases"/>
</dbReference>
<dbReference type="PANTHER" id="PTHR11085">
    <property type="entry name" value="NAD-DEPENDENT PROTEIN DEACYLASE SIRTUIN-5, MITOCHONDRIAL-RELATED"/>
    <property type="match status" value="1"/>
</dbReference>
<feature type="compositionally biased region" description="Basic and acidic residues" evidence="4">
    <location>
        <begin position="604"/>
        <end position="617"/>
    </location>
</feature>
<evidence type="ECO:0000256" key="4">
    <source>
        <dbReference type="SAM" id="MobiDB-lite"/>
    </source>
</evidence>
<dbReference type="InterPro" id="IPR026590">
    <property type="entry name" value="Ssirtuin_cat_dom"/>
</dbReference>
<evidence type="ECO:0000259" key="5">
    <source>
        <dbReference type="PROSITE" id="PS50305"/>
    </source>
</evidence>
<evidence type="ECO:0000313" key="7">
    <source>
        <dbReference type="Proteomes" id="UP001374579"/>
    </source>
</evidence>